<feature type="transmembrane region" description="Helical" evidence="1">
    <location>
        <begin position="43"/>
        <end position="66"/>
    </location>
</feature>
<protein>
    <recommendedName>
        <fullName evidence="4">SdpI/YhfL protein family protein</fullName>
    </recommendedName>
</protein>
<sequence>MGCLLVMMSLVSFIMRHHKPNFLFGYQSYFLKKSDELEKKTQIVYRTLCLIIGIVQIGLGLLIRFLSWDRFFLIWLLTFYFSIILVYALTETYLRKNLVKNGIISKQDISKYEKTHATKNRVKGFKDL</sequence>
<dbReference type="Proteomes" id="UP000051378">
    <property type="component" value="Unassembled WGS sequence"/>
</dbReference>
<keyword evidence="1" id="KW-0812">Transmembrane</keyword>
<dbReference type="STRING" id="1423744.FC86_GL000639"/>
<reference evidence="2 3" key="1">
    <citation type="journal article" date="2015" name="Genome Announc.">
        <title>Expanding the biotechnology potential of lactobacilli through comparative genomics of 213 strains and associated genera.</title>
        <authorList>
            <person name="Sun Z."/>
            <person name="Harris H.M."/>
            <person name="McCann A."/>
            <person name="Guo C."/>
            <person name="Argimon S."/>
            <person name="Zhang W."/>
            <person name="Yang X."/>
            <person name="Jeffery I.B."/>
            <person name="Cooney J.C."/>
            <person name="Kagawa T.F."/>
            <person name="Liu W."/>
            <person name="Song Y."/>
            <person name="Salvetti E."/>
            <person name="Wrobel A."/>
            <person name="Rasinkangas P."/>
            <person name="Parkhill J."/>
            <person name="Rea M.C."/>
            <person name="O'Sullivan O."/>
            <person name="Ritari J."/>
            <person name="Douillard F.P."/>
            <person name="Paul Ross R."/>
            <person name="Yang R."/>
            <person name="Briner A.E."/>
            <person name="Felis G.E."/>
            <person name="de Vos W.M."/>
            <person name="Barrangou R."/>
            <person name="Klaenhammer T.R."/>
            <person name="Caufield P.W."/>
            <person name="Cui Y."/>
            <person name="Zhang H."/>
            <person name="O'Toole P.W."/>
        </authorList>
    </citation>
    <scope>NUCLEOTIDE SEQUENCE [LARGE SCALE GENOMIC DNA]</scope>
    <source>
        <strain evidence="2 3">DSM 23037</strain>
    </source>
</reference>
<gene>
    <name evidence="2" type="ORF">FC86_GL000639</name>
</gene>
<keyword evidence="1" id="KW-1133">Transmembrane helix</keyword>
<organism evidence="2 3">
    <name type="scientific">Holzapfeliella floricola DSM 23037 = JCM 16512</name>
    <dbReference type="NCBI Taxonomy" id="1423744"/>
    <lineage>
        <taxon>Bacteria</taxon>
        <taxon>Bacillati</taxon>
        <taxon>Bacillota</taxon>
        <taxon>Bacilli</taxon>
        <taxon>Lactobacillales</taxon>
        <taxon>Lactobacillaceae</taxon>
        <taxon>Holzapfeliella</taxon>
    </lineage>
</organism>
<evidence type="ECO:0000313" key="2">
    <source>
        <dbReference type="EMBL" id="KRN03534.1"/>
    </source>
</evidence>
<dbReference type="AlphaFoldDB" id="A0A0R2DHL9"/>
<feature type="transmembrane region" description="Helical" evidence="1">
    <location>
        <begin position="72"/>
        <end position="90"/>
    </location>
</feature>
<keyword evidence="3" id="KW-1185">Reference proteome</keyword>
<proteinExistence type="predicted"/>
<evidence type="ECO:0000313" key="3">
    <source>
        <dbReference type="Proteomes" id="UP000051378"/>
    </source>
</evidence>
<dbReference type="RefSeq" id="WP_236692292.1">
    <property type="nucleotide sequence ID" value="NZ_AYZL01000020.1"/>
</dbReference>
<evidence type="ECO:0008006" key="4">
    <source>
        <dbReference type="Google" id="ProtNLM"/>
    </source>
</evidence>
<accession>A0A0R2DHL9</accession>
<dbReference type="PATRIC" id="fig|1423744.4.peg.657"/>
<dbReference type="EMBL" id="AYZL01000020">
    <property type="protein sequence ID" value="KRN03534.1"/>
    <property type="molecule type" value="Genomic_DNA"/>
</dbReference>
<name>A0A0R2DHL9_9LACO</name>
<keyword evidence="1" id="KW-0472">Membrane</keyword>
<comment type="caution">
    <text evidence="2">The sequence shown here is derived from an EMBL/GenBank/DDBJ whole genome shotgun (WGS) entry which is preliminary data.</text>
</comment>
<evidence type="ECO:0000256" key="1">
    <source>
        <dbReference type="SAM" id="Phobius"/>
    </source>
</evidence>